<keyword evidence="1 4" id="KW-0963">Cytoplasm</keyword>
<dbReference type="Pfam" id="PF02623">
    <property type="entry name" value="FliW"/>
    <property type="match status" value="1"/>
</dbReference>
<comment type="subunit">
    <text evidence="4">Interacts with translational regulator CsrA and flagellin(s).</text>
</comment>
<dbReference type="PANTHER" id="PTHR39190:SF1">
    <property type="entry name" value="FLAGELLAR ASSEMBLY FACTOR FLIW"/>
    <property type="match status" value="1"/>
</dbReference>
<organism evidence="5 6">
    <name type="scientific">Pseudothauera nasutitermitis</name>
    <dbReference type="NCBI Taxonomy" id="2565930"/>
    <lineage>
        <taxon>Bacteria</taxon>
        <taxon>Pseudomonadati</taxon>
        <taxon>Pseudomonadota</taxon>
        <taxon>Betaproteobacteria</taxon>
        <taxon>Rhodocyclales</taxon>
        <taxon>Zoogloeaceae</taxon>
        <taxon>Pseudothauera</taxon>
    </lineage>
</organism>
<evidence type="ECO:0000256" key="2">
    <source>
        <dbReference type="ARBA" id="ARBA00022795"/>
    </source>
</evidence>
<name>A0A4S4AWF5_9RHOO</name>
<dbReference type="OrthoDB" id="9801235at2"/>
<keyword evidence="5" id="KW-0966">Cell projection</keyword>
<keyword evidence="5" id="KW-0282">Flagellum</keyword>
<dbReference type="Proteomes" id="UP000308430">
    <property type="component" value="Unassembled WGS sequence"/>
</dbReference>
<dbReference type="AlphaFoldDB" id="A0A4S4AWF5"/>
<evidence type="ECO:0000256" key="4">
    <source>
        <dbReference type="HAMAP-Rule" id="MF_01185"/>
    </source>
</evidence>
<dbReference type="SUPFAM" id="SSF141457">
    <property type="entry name" value="BH3618-like"/>
    <property type="match status" value="1"/>
</dbReference>
<keyword evidence="5" id="KW-0969">Cilium</keyword>
<dbReference type="PANTHER" id="PTHR39190">
    <property type="entry name" value="FLAGELLAR ASSEMBLY FACTOR FLIW"/>
    <property type="match status" value="1"/>
</dbReference>
<comment type="function">
    <text evidence="4">Acts as an anti-CsrA protein, binds CsrA and prevents it from repressing translation of its target genes, one of which is flagellin. Binds to flagellin and participates in the assembly of the flagellum.</text>
</comment>
<keyword evidence="6" id="KW-1185">Reference proteome</keyword>
<dbReference type="GO" id="GO:0005737">
    <property type="term" value="C:cytoplasm"/>
    <property type="evidence" value="ECO:0007669"/>
    <property type="project" value="UniProtKB-SubCell"/>
</dbReference>
<dbReference type="InterPro" id="IPR003775">
    <property type="entry name" value="Flagellar_assembly_factor_FliW"/>
</dbReference>
<dbReference type="EMBL" id="SSOC01000006">
    <property type="protein sequence ID" value="THF62938.1"/>
    <property type="molecule type" value="Genomic_DNA"/>
</dbReference>
<comment type="subcellular location">
    <subcellularLocation>
        <location evidence="4">Cytoplasm</location>
    </subcellularLocation>
</comment>
<keyword evidence="2 4" id="KW-1005">Bacterial flagellum biogenesis</keyword>
<evidence type="ECO:0000256" key="3">
    <source>
        <dbReference type="ARBA" id="ARBA00022845"/>
    </source>
</evidence>
<proteinExistence type="inferred from homology"/>
<reference evidence="5 6" key="1">
    <citation type="submission" date="2019-04" db="EMBL/GenBank/DDBJ databases">
        <title>Azoarcus nasutitermitis sp. nov. isolated from termite nest.</title>
        <authorList>
            <person name="Lin S.-Y."/>
            <person name="Hameed A."/>
            <person name="Hsu Y.-H."/>
            <person name="Young C.-C."/>
        </authorList>
    </citation>
    <scope>NUCLEOTIDE SEQUENCE [LARGE SCALE GENOMIC DNA]</scope>
    <source>
        <strain evidence="5 6">CC-YHH838</strain>
    </source>
</reference>
<accession>A0A4S4AWF5</accession>
<comment type="similarity">
    <text evidence="4">Belongs to the FliW family.</text>
</comment>
<evidence type="ECO:0000313" key="6">
    <source>
        <dbReference type="Proteomes" id="UP000308430"/>
    </source>
</evidence>
<comment type="caution">
    <text evidence="5">The sequence shown here is derived from an EMBL/GenBank/DDBJ whole genome shotgun (WGS) entry which is preliminary data.</text>
</comment>
<dbReference type="RefSeq" id="WP_136349419.1">
    <property type="nucleotide sequence ID" value="NZ_SSOC01000006.1"/>
</dbReference>
<protein>
    <recommendedName>
        <fullName evidence="4">Flagellar assembly factor FliW</fullName>
    </recommendedName>
</protein>
<dbReference type="InterPro" id="IPR024046">
    <property type="entry name" value="Flagellar_assmbl_FliW_dom_sf"/>
</dbReference>
<keyword evidence="3 4" id="KW-0810">Translation regulation</keyword>
<gene>
    <name evidence="4" type="primary">fliW</name>
    <name evidence="5" type="ORF">E6C76_16880</name>
</gene>
<dbReference type="Gene3D" id="2.30.290.10">
    <property type="entry name" value="BH3618-like"/>
    <property type="match status" value="1"/>
</dbReference>
<sequence length="147" mass="15789">MKIESALFGTFEIAEDKIIEFPAGLPGFESCTRFALVHEDGSDTSLVLLQSADDPEVAFSLAEPASFGIHYEFSLSDDEQAVLGLTSPDEALVAVILRKDDAEQGTPSTAGLRANFMAPLVLNVAARRGLQKVIGKMDCDITLRARS</sequence>
<keyword evidence="4" id="KW-0143">Chaperone</keyword>
<evidence type="ECO:0000313" key="5">
    <source>
        <dbReference type="EMBL" id="THF62938.1"/>
    </source>
</evidence>
<evidence type="ECO:0000256" key="1">
    <source>
        <dbReference type="ARBA" id="ARBA00022490"/>
    </source>
</evidence>
<dbReference type="HAMAP" id="MF_01185">
    <property type="entry name" value="FliW"/>
    <property type="match status" value="1"/>
</dbReference>
<dbReference type="GO" id="GO:0006417">
    <property type="term" value="P:regulation of translation"/>
    <property type="evidence" value="ECO:0007669"/>
    <property type="project" value="UniProtKB-KW"/>
</dbReference>
<dbReference type="NCBIfam" id="NF009792">
    <property type="entry name" value="PRK13284.1"/>
    <property type="match status" value="1"/>
</dbReference>
<dbReference type="GO" id="GO:0044780">
    <property type="term" value="P:bacterial-type flagellum assembly"/>
    <property type="evidence" value="ECO:0007669"/>
    <property type="project" value="UniProtKB-UniRule"/>
</dbReference>